<dbReference type="GO" id="GO:0006457">
    <property type="term" value="P:protein folding"/>
    <property type="evidence" value="ECO:0007669"/>
    <property type="project" value="InterPro"/>
</dbReference>
<evidence type="ECO:0000256" key="3">
    <source>
        <dbReference type="SAM" id="MobiDB-lite"/>
    </source>
</evidence>
<dbReference type="HAMAP" id="MF_01151">
    <property type="entry name" value="GrpE"/>
    <property type="match status" value="1"/>
</dbReference>
<reference evidence="4" key="1">
    <citation type="submission" date="2020-05" db="EMBL/GenBank/DDBJ databases">
        <authorList>
            <person name="Chiriac C."/>
            <person name="Salcher M."/>
            <person name="Ghai R."/>
            <person name="Kavagutti S V."/>
        </authorList>
    </citation>
    <scope>NUCLEOTIDE SEQUENCE</scope>
</reference>
<dbReference type="Pfam" id="PF01025">
    <property type="entry name" value="GrpE"/>
    <property type="match status" value="1"/>
</dbReference>
<dbReference type="EMBL" id="CAEMXZ010000017">
    <property type="protein sequence ID" value="CAB4322842.1"/>
    <property type="molecule type" value="Genomic_DNA"/>
</dbReference>
<dbReference type="GO" id="GO:0051087">
    <property type="term" value="F:protein-folding chaperone binding"/>
    <property type="evidence" value="ECO:0007669"/>
    <property type="project" value="InterPro"/>
</dbReference>
<dbReference type="GO" id="GO:0051082">
    <property type="term" value="F:unfolded protein binding"/>
    <property type="evidence" value="ECO:0007669"/>
    <property type="project" value="TreeGrafter"/>
</dbReference>
<gene>
    <name evidence="4" type="ORF">UFOPK1392_00580</name>
</gene>
<dbReference type="SUPFAM" id="SSF51064">
    <property type="entry name" value="Head domain of nucleotide exchange factor GrpE"/>
    <property type="match status" value="1"/>
</dbReference>
<feature type="region of interest" description="Disordered" evidence="3">
    <location>
        <begin position="1"/>
        <end position="46"/>
    </location>
</feature>
<dbReference type="PANTHER" id="PTHR21237:SF23">
    <property type="entry name" value="GRPE PROTEIN HOMOLOG, MITOCHONDRIAL"/>
    <property type="match status" value="1"/>
</dbReference>
<dbReference type="Gene3D" id="2.30.22.10">
    <property type="entry name" value="Head domain of nucleotide exchange factor GrpE"/>
    <property type="match status" value="1"/>
</dbReference>
<organism evidence="4">
    <name type="scientific">freshwater metagenome</name>
    <dbReference type="NCBI Taxonomy" id="449393"/>
    <lineage>
        <taxon>unclassified sequences</taxon>
        <taxon>metagenomes</taxon>
        <taxon>ecological metagenomes</taxon>
    </lineage>
</organism>
<proteinExistence type="inferred from homology"/>
<evidence type="ECO:0000256" key="1">
    <source>
        <dbReference type="ARBA" id="ARBA00009054"/>
    </source>
</evidence>
<dbReference type="PANTHER" id="PTHR21237">
    <property type="entry name" value="GRPE PROTEIN"/>
    <property type="match status" value="1"/>
</dbReference>
<keyword evidence="2" id="KW-0143">Chaperone</keyword>
<dbReference type="AlphaFoldDB" id="A0A6J5YGY5"/>
<dbReference type="CDD" id="cd00446">
    <property type="entry name" value="GrpE"/>
    <property type="match status" value="1"/>
</dbReference>
<comment type="similarity">
    <text evidence="1">Belongs to the GrpE family.</text>
</comment>
<dbReference type="GO" id="GO:0000774">
    <property type="term" value="F:adenyl-nucleotide exchange factor activity"/>
    <property type="evidence" value="ECO:0007669"/>
    <property type="project" value="InterPro"/>
</dbReference>
<protein>
    <submittedName>
        <fullName evidence="4">Unannotated protein</fullName>
    </submittedName>
</protein>
<dbReference type="PRINTS" id="PR00773">
    <property type="entry name" value="GRPEPROTEIN"/>
</dbReference>
<sequence length="187" mass="20172">MTDSQGDAAGSDPAAEPTDDELLEAAAGGEQSFDAAAEDGDASNGDTDLVDVVALIAERDEFRDMLLRVKAEFDNHRKRVARDDIEKREQAGAVLAEKLLVVLDACDAAIAHGSTDVEPIAKMLGELLEREGLEWVMPAGEPFDPNQHEAVMHEPGEGGDPVVLETLRIGYRWKGRVLRPAMVKVQG</sequence>
<dbReference type="InterPro" id="IPR000740">
    <property type="entry name" value="GrpE"/>
</dbReference>
<dbReference type="InterPro" id="IPR013805">
    <property type="entry name" value="GrpE_CC"/>
</dbReference>
<dbReference type="GO" id="GO:0042803">
    <property type="term" value="F:protein homodimerization activity"/>
    <property type="evidence" value="ECO:0007669"/>
    <property type="project" value="InterPro"/>
</dbReference>
<dbReference type="InterPro" id="IPR009012">
    <property type="entry name" value="GrpE_head"/>
</dbReference>
<dbReference type="PROSITE" id="PS01071">
    <property type="entry name" value="GRPE"/>
    <property type="match status" value="1"/>
</dbReference>
<name>A0A6J5YGY5_9ZZZZ</name>
<dbReference type="Gene3D" id="3.90.20.20">
    <property type="match status" value="1"/>
</dbReference>
<dbReference type="SUPFAM" id="SSF58014">
    <property type="entry name" value="Coiled-coil domain of nucleotide exchange factor GrpE"/>
    <property type="match status" value="1"/>
</dbReference>
<accession>A0A6J5YGY5</accession>
<evidence type="ECO:0000313" key="4">
    <source>
        <dbReference type="EMBL" id="CAB4322842.1"/>
    </source>
</evidence>
<evidence type="ECO:0000256" key="2">
    <source>
        <dbReference type="ARBA" id="ARBA00023186"/>
    </source>
</evidence>